<feature type="transmembrane region" description="Helical" evidence="1">
    <location>
        <begin position="135"/>
        <end position="153"/>
    </location>
</feature>
<dbReference type="SUPFAM" id="SSF103481">
    <property type="entry name" value="Multidrug resistance efflux transporter EmrE"/>
    <property type="match status" value="2"/>
</dbReference>
<feature type="transmembrane region" description="Helical" evidence="1">
    <location>
        <begin position="226"/>
        <end position="245"/>
    </location>
</feature>
<dbReference type="RefSeq" id="WP_099511939.1">
    <property type="nucleotide sequence ID" value="NZ_CP016616.1"/>
</dbReference>
<name>A0A1B2ELK6_9HYPH</name>
<gene>
    <name evidence="3" type="ORF">BB934_23705</name>
</gene>
<reference evidence="3" key="1">
    <citation type="submission" date="2016-07" db="EMBL/GenBank/DDBJ databases">
        <title>Microvirga ossetica sp. nov. a new species of rhizobia isolated from root nodules of the legume species Vicia alpestris Steven originated from North Ossetia region in the Caucasus.</title>
        <authorList>
            <person name="Safronova V.I."/>
            <person name="Kuznetsova I.G."/>
            <person name="Sazanova A.L."/>
            <person name="Belimov A."/>
            <person name="Andronov E."/>
            <person name="Osledkin Y.S."/>
            <person name="Onishchuk O.P."/>
            <person name="Kurchak O.N."/>
            <person name="Shaposhnikov A.I."/>
            <person name="Willems A."/>
            <person name="Tikhonovich I.A."/>
        </authorList>
    </citation>
    <scope>NUCLEOTIDE SEQUENCE [LARGE SCALE GENOMIC DNA]</scope>
    <source>
        <strain evidence="3">V5/3M</strain>
    </source>
</reference>
<dbReference type="AlphaFoldDB" id="A0A1B2ELK6"/>
<evidence type="ECO:0000256" key="1">
    <source>
        <dbReference type="SAM" id="Phobius"/>
    </source>
</evidence>
<feature type="transmembrane region" description="Helical" evidence="1">
    <location>
        <begin position="197"/>
        <end position="219"/>
    </location>
</feature>
<feature type="transmembrane region" description="Helical" evidence="1">
    <location>
        <begin position="112"/>
        <end position="129"/>
    </location>
</feature>
<feature type="transmembrane region" description="Helical" evidence="1">
    <location>
        <begin position="82"/>
        <end position="105"/>
    </location>
</feature>
<feature type="transmembrane region" description="Helical" evidence="1">
    <location>
        <begin position="165"/>
        <end position="185"/>
    </location>
</feature>
<dbReference type="GO" id="GO:0016020">
    <property type="term" value="C:membrane"/>
    <property type="evidence" value="ECO:0007669"/>
    <property type="project" value="InterPro"/>
</dbReference>
<dbReference type="PANTHER" id="PTHR22911:SF103">
    <property type="entry name" value="BLR2811 PROTEIN"/>
    <property type="match status" value="1"/>
</dbReference>
<dbReference type="InterPro" id="IPR000620">
    <property type="entry name" value="EamA_dom"/>
</dbReference>
<protein>
    <recommendedName>
        <fullName evidence="2">EamA domain-containing protein</fullName>
    </recommendedName>
</protein>
<dbReference type="KEGG" id="moc:BB934_23705"/>
<evidence type="ECO:0000313" key="3">
    <source>
        <dbReference type="EMBL" id="ANY80865.1"/>
    </source>
</evidence>
<dbReference type="Pfam" id="PF00892">
    <property type="entry name" value="EamA"/>
    <property type="match status" value="2"/>
</dbReference>
<evidence type="ECO:0000259" key="2">
    <source>
        <dbReference type="Pfam" id="PF00892"/>
    </source>
</evidence>
<sequence>MMCVGSLSFTLNDTITKFLIDSYHVTVIIFVRSVLAMPLLILLAVTLGRERVRWSHRVLFHGVRGSVGLLAAYLYISGLEYLSVAEATVIVFASPIIITASTVLIFKEHVGWRTWAAVVMSFLGVTIAIQPGAATFQPASLFILAASFLYATNSLTARWIPEEDNLWTVSFFGAFFSALLVSPMAVTHWGTLDAADFALFGCAALCSSLGIGLGSLAYRMARASDLAPFGYSGLIWSLSVTWVVWGTMPGLWTFVGAFVIASSVLFHFMSPQQPQDKAK</sequence>
<dbReference type="EMBL" id="CP016616">
    <property type="protein sequence ID" value="ANY80865.1"/>
    <property type="molecule type" value="Genomic_DNA"/>
</dbReference>
<dbReference type="InterPro" id="IPR037185">
    <property type="entry name" value="EmrE-like"/>
</dbReference>
<keyword evidence="1" id="KW-0472">Membrane</keyword>
<keyword evidence="1" id="KW-1133">Transmembrane helix</keyword>
<feature type="transmembrane region" description="Helical" evidence="1">
    <location>
        <begin position="23"/>
        <end position="46"/>
    </location>
</feature>
<proteinExistence type="predicted"/>
<feature type="domain" description="EamA" evidence="2">
    <location>
        <begin position="2"/>
        <end position="128"/>
    </location>
</feature>
<feature type="transmembrane region" description="Helical" evidence="1">
    <location>
        <begin position="251"/>
        <end position="269"/>
    </location>
</feature>
<accession>A0A1B2ELK6</accession>
<organism evidence="3">
    <name type="scientific">Microvirga ossetica</name>
    <dbReference type="NCBI Taxonomy" id="1882682"/>
    <lineage>
        <taxon>Bacteria</taxon>
        <taxon>Pseudomonadati</taxon>
        <taxon>Pseudomonadota</taxon>
        <taxon>Alphaproteobacteria</taxon>
        <taxon>Hyphomicrobiales</taxon>
        <taxon>Methylobacteriaceae</taxon>
        <taxon>Microvirga</taxon>
    </lineage>
</organism>
<feature type="transmembrane region" description="Helical" evidence="1">
    <location>
        <begin position="58"/>
        <end position="76"/>
    </location>
</feature>
<dbReference type="OrthoDB" id="9815809at2"/>
<feature type="domain" description="EamA" evidence="2">
    <location>
        <begin position="139"/>
        <end position="266"/>
    </location>
</feature>
<dbReference type="PANTHER" id="PTHR22911">
    <property type="entry name" value="ACYL-MALONYL CONDENSING ENZYME-RELATED"/>
    <property type="match status" value="1"/>
</dbReference>
<keyword evidence="1" id="KW-0812">Transmembrane</keyword>